<dbReference type="Pfam" id="PF09898">
    <property type="entry name" value="DUF2125"/>
    <property type="match status" value="1"/>
</dbReference>
<gene>
    <name evidence="2" type="ORF">DYS74_03105</name>
</gene>
<feature type="chain" id="PRO_5019129183" evidence="1">
    <location>
        <begin position="37"/>
        <end position="507"/>
    </location>
</feature>
<dbReference type="AlphaFoldDB" id="A0A421BVS7"/>
<keyword evidence="1" id="KW-0732">Signal</keyword>
<protein>
    <submittedName>
        <fullName evidence="2">DUF2125 domain-containing protein</fullName>
    </submittedName>
</protein>
<keyword evidence="3" id="KW-1185">Reference proteome</keyword>
<evidence type="ECO:0000256" key="1">
    <source>
        <dbReference type="SAM" id="SignalP"/>
    </source>
</evidence>
<evidence type="ECO:0000313" key="2">
    <source>
        <dbReference type="EMBL" id="RLL72411.1"/>
    </source>
</evidence>
<dbReference type="Proteomes" id="UP000279673">
    <property type="component" value="Unassembled WGS sequence"/>
</dbReference>
<dbReference type="InterPro" id="IPR018666">
    <property type="entry name" value="DUF2125"/>
</dbReference>
<dbReference type="EMBL" id="RCHI01000002">
    <property type="protein sequence ID" value="RLL72411.1"/>
    <property type="molecule type" value="Genomic_DNA"/>
</dbReference>
<accession>A0A421BVS7</accession>
<comment type="caution">
    <text evidence="2">The sequence shown here is derived from an EMBL/GenBank/DDBJ whole genome shotgun (WGS) entry which is preliminary data.</text>
</comment>
<organism evidence="2 3">
    <name type="scientific">Paenirhodobacter hankyongi</name>
    <dbReference type="NCBI Taxonomy" id="2294033"/>
    <lineage>
        <taxon>Bacteria</taxon>
        <taxon>Pseudomonadati</taxon>
        <taxon>Pseudomonadota</taxon>
        <taxon>Alphaproteobacteria</taxon>
        <taxon>Rhodobacterales</taxon>
        <taxon>Rhodobacter group</taxon>
        <taxon>Paenirhodobacter</taxon>
    </lineage>
</organism>
<evidence type="ECO:0000313" key="3">
    <source>
        <dbReference type="Proteomes" id="UP000279673"/>
    </source>
</evidence>
<sequence>MLRATVLLEGCTMARVGSAAMSAAIFTLMATTALHADVTADEVWQAWTKQYTAYGYQVAIGDSARAGDTLTQRDVQLTNHVEGSDFTMTIPELRLREMGDGTVEVTGSEKISAQATSAVEGQTPLQMEIGITQANGVTIVSGTPDALSYHVTAPELVIDMDQTTAGAQTEVPVKVWMSMSGIDGTYQVTTDGGQNETSDFAIAGMKMTASGADPETNGTFNLAASLVNLKMKSTMRMPEGADLEDLGAALGKGLAMDVSGSYGATTFTVDAAAAEGPSGLSGGAQSGSFTMTLAPEGMKYAATGEGATIEAKTAQVPVPLSATLDRADFEASFPLKSSDAPQPFTGRIALDGLGLSEDVWKMVDAQGLLPHDPATLVVDLTGTARPLIDLFSPEAAQAQMPPVEVNSLEVKRLQLTLAGADLSGQGGVTFDNSLGTPTPLGAVDLKLSGANKLMDSLVKMGLMPQDQVMFARMMLGLYAVPAGDDLMTSKIEFKEGGKILANGQQIQ</sequence>
<name>A0A421BVS7_9RHOB</name>
<feature type="signal peptide" evidence="1">
    <location>
        <begin position="1"/>
        <end position="36"/>
    </location>
</feature>
<reference evidence="2 3" key="1">
    <citation type="submission" date="2018-10" db="EMBL/GenBank/DDBJ databases">
        <title>Rhodobacter sp . BO-81.</title>
        <authorList>
            <person name="Im W.T."/>
        </authorList>
    </citation>
    <scope>NUCLEOTIDE SEQUENCE [LARGE SCALE GENOMIC DNA]</scope>
    <source>
        <strain evidence="2 3">BO-81</strain>
    </source>
</reference>
<proteinExistence type="predicted"/>